<proteinExistence type="predicted"/>
<dbReference type="AlphaFoldDB" id="X0WVV9"/>
<dbReference type="EMBL" id="BARS01042992">
    <property type="protein sequence ID" value="GAG34825.1"/>
    <property type="molecule type" value="Genomic_DNA"/>
</dbReference>
<organism evidence="1">
    <name type="scientific">marine sediment metagenome</name>
    <dbReference type="NCBI Taxonomy" id="412755"/>
    <lineage>
        <taxon>unclassified sequences</taxon>
        <taxon>metagenomes</taxon>
        <taxon>ecological metagenomes</taxon>
    </lineage>
</organism>
<gene>
    <name evidence="1" type="ORF">S01H1_65146</name>
</gene>
<evidence type="ECO:0000313" key="1">
    <source>
        <dbReference type="EMBL" id="GAG34825.1"/>
    </source>
</evidence>
<reference evidence="1" key="1">
    <citation type="journal article" date="2014" name="Front. Microbiol.">
        <title>High frequency of phylogenetically diverse reductive dehalogenase-homologous genes in deep subseafloor sedimentary metagenomes.</title>
        <authorList>
            <person name="Kawai M."/>
            <person name="Futagami T."/>
            <person name="Toyoda A."/>
            <person name="Takaki Y."/>
            <person name="Nishi S."/>
            <person name="Hori S."/>
            <person name="Arai W."/>
            <person name="Tsubouchi T."/>
            <person name="Morono Y."/>
            <person name="Uchiyama I."/>
            <person name="Ito T."/>
            <person name="Fujiyama A."/>
            <person name="Inagaki F."/>
            <person name="Takami H."/>
        </authorList>
    </citation>
    <scope>NUCLEOTIDE SEQUENCE</scope>
    <source>
        <strain evidence="1">Expedition CK06-06</strain>
    </source>
</reference>
<accession>X0WVV9</accession>
<protein>
    <submittedName>
        <fullName evidence="1">Uncharacterized protein</fullName>
    </submittedName>
</protein>
<comment type="caution">
    <text evidence="1">The sequence shown here is derived from an EMBL/GenBank/DDBJ whole genome shotgun (WGS) entry which is preliminary data.</text>
</comment>
<feature type="non-terminal residue" evidence="1">
    <location>
        <position position="1"/>
    </location>
</feature>
<name>X0WVV9_9ZZZZ</name>
<sequence>SHFADTTIVEDADGNIIDEIDHGGIVPINGIDGNGNATARQLIATAEREDPAAQESSPFPTTRRALLDWLRIRLEVYHDRIEVRGVLSLPDIKVPLMSSSSWAGAAGM</sequence>